<dbReference type="Pfam" id="PF07876">
    <property type="entry name" value="Dabb"/>
    <property type="match status" value="1"/>
</dbReference>
<dbReference type="PROSITE" id="PS51502">
    <property type="entry name" value="S_R_A_B_BARREL"/>
    <property type="match status" value="1"/>
</dbReference>
<dbReference type="InterPro" id="IPR011008">
    <property type="entry name" value="Dimeric_a/b-barrel"/>
</dbReference>
<sequence length="105" mass="11401">MIRHCVFIRFRPEVSEAEKAAIFAEISALKERLPGFLAAHVGTNVSPETGMDKGYGEGFIVDFADARARDAYLDDADHRTTGAKLVAAAEGGLQGIFVYDLEIPD</sequence>
<proteinExistence type="predicted"/>
<name>A0A1L3LS75_9HYPH</name>
<accession>A0A1L3LS75</accession>
<evidence type="ECO:0000313" key="1">
    <source>
        <dbReference type="EMBL" id="APG92940.1"/>
    </source>
</evidence>
<dbReference type="STRING" id="194963.SAMCFNEI73_Ch3691"/>
<keyword evidence="2" id="KW-1185">Reference proteome</keyword>
<organism evidence="1 2">
    <name type="scientific">Sinorhizobium americanum</name>
    <dbReference type="NCBI Taxonomy" id="194963"/>
    <lineage>
        <taxon>Bacteria</taxon>
        <taxon>Pseudomonadati</taxon>
        <taxon>Pseudomonadota</taxon>
        <taxon>Alphaproteobacteria</taxon>
        <taxon>Hyphomicrobiales</taxon>
        <taxon>Rhizobiaceae</taxon>
        <taxon>Sinorhizobium/Ensifer group</taxon>
        <taxon>Sinorhizobium</taxon>
    </lineage>
</organism>
<protein>
    <submittedName>
        <fullName evidence="1">Uncharacterized protein</fullName>
    </submittedName>
</protein>
<dbReference type="Proteomes" id="UP000182306">
    <property type="component" value="Chromosome"/>
</dbReference>
<dbReference type="OrthoDB" id="9816070at2"/>
<dbReference type="AlphaFoldDB" id="A0A1L3LS75"/>
<reference evidence="1 2" key="1">
    <citation type="submission" date="2015-10" db="EMBL/GenBank/DDBJ databases">
        <title>Genomic differences between typical nodule nitrogen-fixing rhizobial strains and those coming from bean seeds.</title>
        <authorList>
            <person name="Peralta H."/>
            <person name="Aguilar-Vera A."/>
            <person name="Diaz R."/>
            <person name="Mora Y."/>
            <person name="Martinez-Batallar G."/>
            <person name="Salazar E."/>
            <person name="Vargas-Lagunas C."/>
            <person name="Encarnacion S."/>
            <person name="Girard L."/>
            <person name="Mora J."/>
        </authorList>
    </citation>
    <scope>NUCLEOTIDE SEQUENCE [LARGE SCALE GENOMIC DNA]</scope>
    <source>
        <strain evidence="1 2">CFNEI 73</strain>
    </source>
</reference>
<gene>
    <name evidence="1" type="ORF">SAMCFNEI73_Ch3691</name>
</gene>
<dbReference type="InterPro" id="IPR013097">
    <property type="entry name" value="Dabb"/>
</dbReference>
<dbReference type="KEGG" id="same:SAMCFNEI73_Ch3691"/>
<dbReference type="SUPFAM" id="SSF54909">
    <property type="entry name" value="Dimeric alpha+beta barrel"/>
    <property type="match status" value="1"/>
</dbReference>
<dbReference type="RefSeq" id="WP_037390435.1">
    <property type="nucleotide sequence ID" value="NZ_CP013107.1"/>
</dbReference>
<dbReference type="SMART" id="SM00886">
    <property type="entry name" value="Dabb"/>
    <property type="match status" value="1"/>
</dbReference>
<dbReference type="EMBL" id="CP013107">
    <property type="protein sequence ID" value="APG92940.1"/>
    <property type="molecule type" value="Genomic_DNA"/>
</dbReference>
<dbReference type="Gene3D" id="3.30.70.100">
    <property type="match status" value="1"/>
</dbReference>
<evidence type="ECO:0000313" key="2">
    <source>
        <dbReference type="Proteomes" id="UP000182306"/>
    </source>
</evidence>